<evidence type="ECO:0000313" key="2">
    <source>
        <dbReference type="EMBL" id="OWF46393.1"/>
    </source>
</evidence>
<feature type="region of interest" description="Disordered" evidence="1">
    <location>
        <begin position="1"/>
        <end position="29"/>
    </location>
</feature>
<dbReference type="EMBL" id="NEDP02004192">
    <property type="protein sequence ID" value="OWF46393.1"/>
    <property type="molecule type" value="Genomic_DNA"/>
</dbReference>
<feature type="compositionally biased region" description="Basic residues" evidence="1">
    <location>
        <begin position="96"/>
        <end position="112"/>
    </location>
</feature>
<dbReference type="Proteomes" id="UP000242188">
    <property type="component" value="Unassembled WGS sequence"/>
</dbReference>
<feature type="region of interest" description="Disordered" evidence="1">
    <location>
        <begin position="69"/>
        <end position="112"/>
    </location>
</feature>
<sequence>MLDSDSEHSTGGLSRSPSPNQRIPMRRGSNAFQLVLKELNFSDDESLTNLDPEIMKFLDGISRKQLERNSQATILDSPDGSECEECPKWSTDTKEGKKRGTGRSSTRRRGSKHHVQWVDERYIVPVAYEPDATEKHAARIYIKTIPKSILKHVRETSGKRLLMTK</sequence>
<feature type="compositionally biased region" description="Polar residues" evidence="1">
    <location>
        <begin position="9"/>
        <end position="21"/>
    </location>
</feature>
<dbReference type="AlphaFoldDB" id="A0A210QCB5"/>
<organism evidence="2 3">
    <name type="scientific">Mizuhopecten yessoensis</name>
    <name type="common">Japanese scallop</name>
    <name type="synonym">Patinopecten yessoensis</name>
    <dbReference type="NCBI Taxonomy" id="6573"/>
    <lineage>
        <taxon>Eukaryota</taxon>
        <taxon>Metazoa</taxon>
        <taxon>Spiralia</taxon>
        <taxon>Lophotrochozoa</taxon>
        <taxon>Mollusca</taxon>
        <taxon>Bivalvia</taxon>
        <taxon>Autobranchia</taxon>
        <taxon>Pteriomorphia</taxon>
        <taxon>Pectinida</taxon>
        <taxon>Pectinoidea</taxon>
        <taxon>Pectinidae</taxon>
        <taxon>Mizuhopecten</taxon>
    </lineage>
</organism>
<evidence type="ECO:0000256" key="1">
    <source>
        <dbReference type="SAM" id="MobiDB-lite"/>
    </source>
</evidence>
<gene>
    <name evidence="2" type="ORF">KP79_PYT09317</name>
</gene>
<protein>
    <submittedName>
        <fullName evidence="2">Uncharacterized protein</fullName>
    </submittedName>
</protein>
<evidence type="ECO:0000313" key="3">
    <source>
        <dbReference type="Proteomes" id="UP000242188"/>
    </source>
</evidence>
<accession>A0A210QCB5</accession>
<comment type="caution">
    <text evidence="2">The sequence shown here is derived from an EMBL/GenBank/DDBJ whole genome shotgun (WGS) entry which is preliminary data.</text>
</comment>
<proteinExistence type="predicted"/>
<feature type="compositionally biased region" description="Basic and acidic residues" evidence="1">
    <location>
        <begin position="85"/>
        <end position="95"/>
    </location>
</feature>
<reference evidence="2 3" key="1">
    <citation type="journal article" date="2017" name="Nat. Ecol. Evol.">
        <title>Scallop genome provides insights into evolution of bilaterian karyotype and development.</title>
        <authorList>
            <person name="Wang S."/>
            <person name="Zhang J."/>
            <person name="Jiao W."/>
            <person name="Li J."/>
            <person name="Xun X."/>
            <person name="Sun Y."/>
            <person name="Guo X."/>
            <person name="Huan P."/>
            <person name="Dong B."/>
            <person name="Zhang L."/>
            <person name="Hu X."/>
            <person name="Sun X."/>
            <person name="Wang J."/>
            <person name="Zhao C."/>
            <person name="Wang Y."/>
            <person name="Wang D."/>
            <person name="Huang X."/>
            <person name="Wang R."/>
            <person name="Lv J."/>
            <person name="Li Y."/>
            <person name="Zhang Z."/>
            <person name="Liu B."/>
            <person name="Lu W."/>
            <person name="Hui Y."/>
            <person name="Liang J."/>
            <person name="Zhou Z."/>
            <person name="Hou R."/>
            <person name="Li X."/>
            <person name="Liu Y."/>
            <person name="Li H."/>
            <person name="Ning X."/>
            <person name="Lin Y."/>
            <person name="Zhao L."/>
            <person name="Xing Q."/>
            <person name="Dou J."/>
            <person name="Li Y."/>
            <person name="Mao J."/>
            <person name="Guo H."/>
            <person name="Dou H."/>
            <person name="Li T."/>
            <person name="Mu C."/>
            <person name="Jiang W."/>
            <person name="Fu Q."/>
            <person name="Fu X."/>
            <person name="Miao Y."/>
            <person name="Liu J."/>
            <person name="Yu Q."/>
            <person name="Li R."/>
            <person name="Liao H."/>
            <person name="Li X."/>
            <person name="Kong Y."/>
            <person name="Jiang Z."/>
            <person name="Chourrout D."/>
            <person name="Li R."/>
            <person name="Bao Z."/>
        </authorList>
    </citation>
    <scope>NUCLEOTIDE SEQUENCE [LARGE SCALE GENOMIC DNA]</scope>
    <source>
        <strain evidence="2 3">PY_sf001</strain>
    </source>
</reference>
<name>A0A210QCB5_MIZYE</name>
<keyword evidence="3" id="KW-1185">Reference proteome</keyword>